<proteinExistence type="predicted"/>
<dbReference type="CDD" id="cd00090">
    <property type="entry name" value="HTH_ARSR"/>
    <property type="match status" value="1"/>
</dbReference>
<gene>
    <name evidence="3" type="ORF">MWN33_02215</name>
</gene>
<accession>A0ABT0DHR9</accession>
<dbReference type="Gene3D" id="1.10.10.10">
    <property type="entry name" value="Winged helix-like DNA-binding domain superfamily/Winged helix DNA-binding domain"/>
    <property type="match status" value="1"/>
</dbReference>
<dbReference type="RefSeq" id="WP_247198463.1">
    <property type="nucleotide sequence ID" value="NZ_JALKCG010000001.1"/>
</dbReference>
<dbReference type="InterPro" id="IPR000835">
    <property type="entry name" value="HTH_MarR-typ"/>
</dbReference>
<protein>
    <submittedName>
        <fullName evidence="3">Helix-turn-helix domain-containing protein</fullName>
    </submittedName>
</protein>
<dbReference type="InterPro" id="IPR036390">
    <property type="entry name" value="WH_DNA-bd_sf"/>
</dbReference>
<comment type="caution">
    <text evidence="3">The sequence shown here is derived from an EMBL/GenBank/DDBJ whole genome shotgun (WGS) entry which is preliminary data.</text>
</comment>
<evidence type="ECO:0000313" key="3">
    <source>
        <dbReference type="EMBL" id="MCK0206841.1"/>
    </source>
</evidence>
<dbReference type="InterPro" id="IPR036388">
    <property type="entry name" value="WH-like_DNA-bd_sf"/>
</dbReference>
<organism evidence="3 4">
    <name type="scientific">Ancylobacter koreensis</name>
    <dbReference type="NCBI Taxonomy" id="266121"/>
    <lineage>
        <taxon>Bacteria</taxon>
        <taxon>Pseudomonadati</taxon>
        <taxon>Pseudomonadota</taxon>
        <taxon>Alphaproteobacteria</taxon>
        <taxon>Hyphomicrobiales</taxon>
        <taxon>Xanthobacteraceae</taxon>
        <taxon>Ancylobacter</taxon>
    </lineage>
</organism>
<feature type="domain" description="HTH marR-type" evidence="2">
    <location>
        <begin position="216"/>
        <end position="257"/>
    </location>
</feature>
<keyword evidence="4" id="KW-1185">Reference proteome</keyword>
<evidence type="ECO:0000259" key="2">
    <source>
        <dbReference type="Pfam" id="PF12802"/>
    </source>
</evidence>
<dbReference type="Pfam" id="PF12802">
    <property type="entry name" value="MarR_2"/>
    <property type="match status" value="1"/>
</dbReference>
<evidence type="ECO:0000313" key="4">
    <source>
        <dbReference type="Proteomes" id="UP001202867"/>
    </source>
</evidence>
<reference evidence="3 4" key="1">
    <citation type="submission" date="2022-04" db="EMBL/GenBank/DDBJ databases">
        <authorList>
            <person name="Grouzdev D.S."/>
            <person name="Pantiukh K.S."/>
            <person name="Krutkina M.S."/>
        </authorList>
    </citation>
    <scope>NUCLEOTIDE SEQUENCE [LARGE SCALE GENOMIC DNA]</scope>
    <source>
        <strain evidence="3 4">Jip08</strain>
    </source>
</reference>
<name>A0ABT0DHR9_9HYPH</name>
<feature type="compositionally biased region" description="Basic and acidic residues" evidence="1">
    <location>
        <begin position="173"/>
        <end position="187"/>
    </location>
</feature>
<dbReference type="EMBL" id="JALKCG010000001">
    <property type="protein sequence ID" value="MCK0206841.1"/>
    <property type="molecule type" value="Genomic_DNA"/>
</dbReference>
<reference evidence="4" key="2">
    <citation type="submission" date="2023-07" db="EMBL/GenBank/DDBJ databases">
        <title>Ancylobacter moscoviensis sp. nov., facultatively methylotrophic bacteria from activated sludge and the reclassification of Starkeya novella (Starkey 1934) Kelly et al. 2000 as Ancylobacter novellus comb. nov., Starkeya koreensis Im et al. 2006 as Ancylobacter koreensis comb.nov., Angulomicrobium tetraedrale Vasil'eva et al. 1986 as Ancylobacter tetraedralis comb. nov., Angulomicrobium amanitiforme Fritz et al. 2004 as Ancylobacter amanitiformis comb. nov. and Methylorhabdus multivorans Doronina et al. 1996 as Ancylobacter multivorans comb. nov. and emended description of the genus Ancylobacter.</title>
        <authorList>
            <person name="Doronina N."/>
            <person name="Chemodurova A."/>
            <person name="Grouzdev D."/>
            <person name="Koziaeva V."/>
            <person name="Shi W."/>
            <person name="Wu L."/>
            <person name="Kaparullina E."/>
        </authorList>
    </citation>
    <scope>NUCLEOTIDE SEQUENCE [LARGE SCALE GENOMIC DNA]</scope>
    <source>
        <strain evidence="4">Jip08</strain>
    </source>
</reference>
<feature type="region of interest" description="Disordered" evidence="1">
    <location>
        <begin position="173"/>
        <end position="197"/>
    </location>
</feature>
<dbReference type="Proteomes" id="UP001202867">
    <property type="component" value="Unassembled WGS sequence"/>
</dbReference>
<dbReference type="SUPFAM" id="SSF46785">
    <property type="entry name" value="Winged helix' DNA-binding domain"/>
    <property type="match status" value="1"/>
</dbReference>
<evidence type="ECO:0000256" key="1">
    <source>
        <dbReference type="SAM" id="MobiDB-lite"/>
    </source>
</evidence>
<sequence length="272" mass="29306">MHQLRREPAPPSPAIKTGSIRARALDTIPDRGRYRPPIVPPERPAARLFGGKLRGARRLVELAQLARLRRRLGAPLHAGAALSVASDALWVLDGAGWLDANVDHLSRQLPPGIEAEEPYIAAVLNARSGRRNRLSFSPGVAGDLLDFTAEERDLLAADGFAFVTLTPCDESAEDRLTRRAERRREANGRQSANVTSKAGSLFKNKAASENVTNSGRLLDAIAAGLSSAHDIAERLGMSSAAARQALKRLVDAGLVRRIGRGRYAPVSREGEP</sequence>
<dbReference type="InterPro" id="IPR011991">
    <property type="entry name" value="ArsR-like_HTH"/>
</dbReference>